<dbReference type="AlphaFoldDB" id="A0A9X0D5T5"/>
<dbReference type="Gene3D" id="3.30.310.130">
    <property type="entry name" value="Ubiquitin-related"/>
    <property type="match status" value="1"/>
</dbReference>
<sequence>MDSSVNLQESRSSDREIYVSMYVEFSHNPKVHCFNTFFYTTLDKNGPRWVTRWTKKDYEILNNKHSSHHRTAWSDKYTTVVYDEESLTEFEWKQPLPDYVRWYLTGGEQHYMTFEERNMLPKGTWDDIEELFLASKGLLTEKVRRALENKLYQEKRKSEENALIRPQMKKQKTCDTTED</sequence>
<feature type="region of interest" description="Disordered" evidence="1">
    <location>
        <begin position="158"/>
        <end position="179"/>
    </location>
</feature>
<organism evidence="2 3">
    <name type="scientific">Desmophyllum pertusum</name>
    <dbReference type="NCBI Taxonomy" id="174260"/>
    <lineage>
        <taxon>Eukaryota</taxon>
        <taxon>Metazoa</taxon>
        <taxon>Cnidaria</taxon>
        <taxon>Anthozoa</taxon>
        <taxon>Hexacorallia</taxon>
        <taxon>Scleractinia</taxon>
        <taxon>Caryophylliina</taxon>
        <taxon>Caryophylliidae</taxon>
        <taxon>Desmophyllum</taxon>
    </lineage>
</organism>
<dbReference type="Proteomes" id="UP001163046">
    <property type="component" value="Unassembled WGS sequence"/>
</dbReference>
<dbReference type="EMBL" id="MU825878">
    <property type="protein sequence ID" value="KAJ7385934.1"/>
    <property type="molecule type" value="Genomic_DNA"/>
</dbReference>
<proteinExistence type="predicted"/>
<keyword evidence="3" id="KW-1185">Reference proteome</keyword>
<evidence type="ECO:0000256" key="1">
    <source>
        <dbReference type="SAM" id="MobiDB-lite"/>
    </source>
</evidence>
<gene>
    <name evidence="2" type="ORF">OS493_012262</name>
</gene>
<reference evidence="2" key="1">
    <citation type="submission" date="2023-01" db="EMBL/GenBank/DDBJ databases">
        <title>Genome assembly of the deep-sea coral Lophelia pertusa.</title>
        <authorList>
            <person name="Herrera S."/>
            <person name="Cordes E."/>
        </authorList>
    </citation>
    <scope>NUCLEOTIDE SEQUENCE</scope>
    <source>
        <strain evidence="2">USNM1676648</strain>
        <tissue evidence="2">Polyp</tissue>
    </source>
</reference>
<dbReference type="OrthoDB" id="5984203at2759"/>
<name>A0A9X0D5T5_9CNID</name>
<evidence type="ECO:0000313" key="3">
    <source>
        <dbReference type="Proteomes" id="UP001163046"/>
    </source>
</evidence>
<accession>A0A9X0D5T5</accession>
<protein>
    <submittedName>
        <fullName evidence="2">Uncharacterized protein</fullName>
    </submittedName>
</protein>
<evidence type="ECO:0000313" key="2">
    <source>
        <dbReference type="EMBL" id="KAJ7385934.1"/>
    </source>
</evidence>
<comment type="caution">
    <text evidence="2">The sequence shown here is derived from an EMBL/GenBank/DDBJ whole genome shotgun (WGS) entry which is preliminary data.</text>
</comment>